<keyword evidence="3" id="KW-0479">Metal-binding</keyword>
<evidence type="ECO:0000256" key="4">
    <source>
        <dbReference type="ARBA" id="ARBA00023002"/>
    </source>
</evidence>
<reference evidence="7" key="1">
    <citation type="submission" date="2020-05" db="EMBL/GenBank/DDBJ databases">
        <authorList>
            <person name="Chiriac C."/>
            <person name="Salcher M."/>
            <person name="Ghai R."/>
            <person name="Kavagutti S V."/>
        </authorList>
    </citation>
    <scope>NUCLEOTIDE SEQUENCE</scope>
</reference>
<dbReference type="PANTHER" id="PTHR46696">
    <property type="entry name" value="P450, PUTATIVE (EUROFUNG)-RELATED"/>
    <property type="match status" value="1"/>
</dbReference>
<evidence type="ECO:0000256" key="5">
    <source>
        <dbReference type="ARBA" id="ARBA00023004"/>
    </source>
</evidence>
<evidence type="ECO:0000256" key="2">
    <source>
        <dbReference type="ARBA" id="ARBA00022617"/>
    </source>
</evidence>
<evidence type="ECO:0000256" key="1">
    <source>
        <dbReference type="ARBA" id="ARBA00010617"/>
    </source>
</evidence>
<keyword evidence="5" id="KW-0408">Iron</keyword>
<dbReference type="GO" id="GO:0020037">
    <property type="term" value="F:heme binding"/>
    <property type="evidence" value="ECO:0007669"/>
    <property type="project" value="InterPro"/>
</dbReference>
<keyword evidence="6" id="KW-0503">Monooxygenase</keyword>
<evidence type="ECO:0000256" key="3">
    <source>
        <dbReference type="ARBA" id="ARBA00022723"/>
    </source>
</evidence>
<dbReference type="PANTHER" id="PTHR46696:SF3">
    <property type="entry name" value="PULCHERRIMINIC ACID SYNTHASE"/>
    <property type="match status" value="1"/>
</dbReference>
<comment type="similarity">
    <text evidence="1">Belongs to the cytochrome P450 family.</text>
</comment>
<keyword evidence="2" id="KW-0349">Heme</keyword>
<dbReference type="PRINTS" id="PR00359">
    <property type="entry name" value="BP450"/>
</dbReference>
<gene>
    <name evidence="7" type="ORF">UFOPK2683_00451</name>
</gene>
<evidence type="ECO:0000313" key="7">
    <source>
        <dbReference type="EMBL" id="CAB4718704.1"/>
    </source>
</evidence>
<proteinExistence type="inferred from homology"/>
<dbReference type="FunFam" id="1.10.630.10:FF:000018">
    <property type="entry name" value="Cytochrome P450 monooxygenase"/>
    <property type="match status" value="1"/>
</dbReference>
<organism evidence="7">
    <name type="scientific">freshwater metagenome</name>
    <dbReference type="NCBI Taxonomy" id="449393"/>
    <lineage>
        <taxon>unclassified sequences</taxon>
        <taxon>metagenomes</taxon>
        <taxon>ecological metagenomes</taxon>
    </lineage>
</organism>
<dbReference type="Gene3D" id="1.10.630.10">
    <property type="entry name" value="Cytochrome P450"/>
    <property type="match status" value="1"/>
</dbReference>
<name>A0A6J6RHL2_9ZZZZ</name>
<dbReference type="InterPro" id="IPR001128">
    <property type="entry name" value="Cyt_P450"/>
</dbReference>
<dbReference type="GO" id="GO:0004497">
    <property type="term" value="F:monooxygenase activity"/>
    <property type="evidence" value="ECO:0007669"/>
    <property type="project" value="UniProtKB-KW"/>
</dbReference>
<dbReference type="AlphaFoldDB" id="A0A6J6RHL2"/>
<dbReference type="Pfam" id="PF00067">
    <property type="entry name" value="p450"/>
    <property type="match status" value="1"/>
</dbReference>
<dbReference type="InterPro" id="IPR036396">
    <property type="entry name" value="Cyt_P450_sf"/>
</dbReference>
<dbReference type="PROSITE" id="PS00086">
    <property type="entry name" value="CYTOCHROME_P450"/>
    <property type="match status" value="1"/>
</dbReference>
<protein>
    <submittedName>
        <fullName evidence="7">Unannotated protein</fullName>
    </submittedName>
</protein>
<evidence type="ECO:0000256" key="6">
    <source>
        <dbReference type="ARBA" id="ARBA00023033"/>
    </source>
</evidence>
<dbReference type="InterPro" id="IPR002397">
    <property type="entry name" value="Cyt_P450_B"/>
</dbReference>
<dbReference type="SUPFAM" id="SSF48264">
    <property type="entry name" value="Cytochrome P450"/>
    <property type="match status" value="1"/>
</dbReference>
<dbReference type="GO" id="GO:0005506">
    <property type="term" value="F:iron ion binding"/>
    <property type="evidence" value="ECO:0007669"/>
    <property type="project" value="InterPro"/>
</dbReference>
<accession>A0A6J6RHL2</accession>
<dbReference type="PRINTS" id="PR00385">
    <property type="entry name" value="P450"/>
</dbReference>
<dbReference type="InterPro" id="IPR017972">
    <property type="entry name" value="Cyt_P450_CS"/>
</dbReference>
<keyword evidence="4" id="KW-0560">Oxidoreductase</keyword>
<dbReference type="GO" id="GO:0016705">
    <property type="term" value="F:oxidoreductase activity, acting on paired donors, with incorporation or reduction of molecular oxygen"/>
    <property type="evidence" value="ECO:0007669"/>
    <property type="project" value="InterPro"/>
</dbReference>
<sequence length="406" mass="45176">MTTDATIDNQPFQYEEVDFFTGQPYEQWKRARQECPVIGSDPNGGLGSMLSTPDRQAFQITRWDDVEHVLRSGEVFSSSINAEHIGQFMGELILAMDGQEHRSYRNLVAHAFRASQLERWRDTVISPTINMFLDEISPIGHADLVRDITSRYPVRVICAIVGVPVQDSDQFHGWSEKINTGPLDPEAGMEASRSMRAYLEPLVESRRSEPQGDLLSDLVHAEIDGQRLTDEKIYGFLRLLLPAGAETTFRVMGNALTALLLYPETMTRVKSDRSLLPAFIEEILRWESSVTQVSRVAAVDTEVAGCPISKGSAISVLTGSANHDSSRYENSEEFELDRPAKNHMAFGTGQHQCLGMHLARLELSVGINEILDRLPNLRLDLDAPAPVIEGLAFRGPQALPVLFDAV</sequence>
<dbReference type="EMBL" id="CAEZYK010000016">
    <property type="protein sequence ID" value="CAB4718704.1"/>
    <property type="molecule type" value="Genomic_DNA"/>
</dbReference>